<name>A0A3E0WL62_9GAMM</name>
<dbReference type="Pfam" id="PF00415">
    <property type="entry name" value="RCC1"/>
    <property type="match status" value="4"/>
</dbReference>
<organism evidence="4 5">
    <name type="scientific">Alkalilimnicola ehrlichii</name>
    <dbReference type="NCBI Taxonomy" id="351052"/>
    <lineage>
        <taxon>Bacteria</taxon>
        <taxon>Pseudomonadati</taxon>
        <taxon>Pseudomonadota</taxon>
        <taxon>Gammaproteobacteria</taxon>
        <taxon>Chromatiales</taxon>
        <taxon>Ectothiorhodospiraceae</taxon>
        <taxon>Alkalilimnicola</taxon>
    </lineage>
</organism>
<dbReference type="InterPro" id="IPR009091">
    <property type="entry name" value="RCC1/BLIP-II"/>
</dbReference>
<dbReference type="InterPro" id="IPR058923">
    <property type="entry name" value="RCC1-like_dom"/>
</dbReference>
<dbReference type="PRINTS" id="PR00633">
    <property type="entry name" value="RCCNDNSATION"/>
</dbReference>
<protein>
    <recommendedName>
        <fullName evidence="3">VWFD domain-containing protein</fullName>
    </recommendedName>
</protein>
<evidence type="ECO:0000313" key="4">
    <source>
        <dbReference type="EMBL" id="RFA33548.1"/>
    </source>
</evidence>
<keyword evidence="1" id="KW-0677">Repeat</keyword>
<dbReference type="Pfam" id="PF25390">
    <property type="entry name" value="WD40_RLD"/>
    <property type="match status" value="3"/>
</dbReference>
<feature type="compositionally biased region" description="Polar residues" evidence="2">
    <location>
        <begin position="592"/>
        <end position="608"/>
    </location>
</feature>
<dbReference type="Gene3D" id="2.130.10.30">
    <property type="entry name" value="Regulator of chromosome condensation 1/beta-lactamase-inhibitor protein II"/>
    <property type="match status" value="6"/>
</dbReference>
<dbReference type="InterPro" id="IPR051210">
    <property type="entry name" value="Ub_ligase/GEF_domain"/>
</dbReference>
<dbReference type="Proteomes" id="UP000256763">
    <property type="component" value="Unassembled WGS sequence"/>
</dbReference>
<feature type="domain" description="VWFD" evidence="3">
    <location>
        <begin position="660"/>
        <end position="891"/>
    </location>
</feature>
<reference evidence="5" key="1">
    <citation type="submission" date="2017-05" db="EMBL/GenBank/DDBJ databases">
        <authorList>
            <person name="Sharma S."/>
            <person name="Sidhu C."/>
            <person name="Pinnaka A.K."/>
        </authorList>
    </citation>
    <scope>NUCLEOTIDE SEQUENCE [LARGE SCALE GENOMIC DNA]</scope>
    <source>
        <strain evidence="5">AK93</strain>
    </source>
</reference>
<feature type="compositionally biased region" description="Low complexity" evidence="2">
    <location>
        <begin position="578"/>
        <end position="587"/>
    </location>
</feature>
<dbReference type="PROSITE" id="PS50012">
    <property type="entry name" value="RCC1_3"/>
    <property type="match status" value="20"/>
</dbReference>
<evidence type="ECO:0000259" key="3">
    <source>
        <dbReference type="PROSITE" id="PS51233"/>
    </source>
</evidence>
<dbReference type="SUPFAM" id="SSF50985">
    <property type="entry name" value="RCC1/BLIP-II"/>
    <property type="match status" value="4"/>
</dbReference>
<dbReference type="PANTHER" id="PTHR22870">
    <property type="entry name" value="REGULATOR OF CHROMOSOME CONDENSATION"/>
    <property type="match status" value="1"/>
</dbReference>
<dbReference type="InterPro" id="IPR000408">
    <property type="entry name" value="Reg_chr_condens"/>
</dbReference>
<dbReference type="PANTHER" id="PTHR22870:SF408">
    <property type="entry name" value="OS09G0560450 PROTEIN"/>
    <property type="match status" value="1"/>
</dbReference>
<evidence type="ECO:0000256" key="1">
    <source>
        <dbReference type="ARBA" id="ARBA00022737"/>
    </source>
</evidence>
<evidence type="ECO:0000313" key="5">
    <source>
        <dbReference type="Proteomes" id="UP000256763"/>
    </source>
</evidence>
<comment type="caution">
    <text evidence="4">The sequence shown here is derived from an EMBL/GenBank/DDBJ whole genome shotgun (WGS) entry which is preliminary data.</text>
</comment>
<sequence>MTLTVPADLTRGRLMIGLRPDLEDAGQVAIAERWSTVVLAEVWPAKAGVTAINPERVLFPVSDDQPLASEAAFSLADISAEFDNALTQGEFVLPLLIRDADLVEGQLVDYRFGDRAYGGRVNKIIRRGEQQLVLLAPEWFDVYDIADAEDDFLVKEGVYPEFVVYREGAPVAGYDAHYRGDLTHIGPSDRADIAPMSTFALPPELQAEALARSARNQNRFFVPDNCNANSASLTFSPQFSLMPLDAGVYLEGGIEGAGVECSWKSTGRKSSGGAGMFLAGGPAGVVLRALLGSDVQMAPYGEFKLGVAADMPATYSLKAGYSVRDGSTFQFDLLGATGGSGLSGTPLVYKGSGGLSGGLEATLTLTDAESGAVGWLISKLGVSTPNIGLDAKAGIAGGAELSAANSAAVYQNVGQSGGAVSVKTSVAIGASQDFESLVRMLVSGAELSLEAEGTLAQFKFDAGFGTMGVIDDGLGRAHVHGLHVNNAVFRSFFPMGSINGVMGPDNQSSSIFENPANAVTYDFAECEANGGNITAPVVACGGLFCGLTEPVEFCGGQVWIDPVSASGFVGDQVQATGRVGTRGSSSGEASPINISVSGNPLRPSQGSFSVAPGGSESFTARAQCSARGIQQGTIRASAGNGNEDSANNTVTCRCRPSEPDCDRIWGHPHLVTADGLGYDFNATGDYILLRVPGVDGLEVQGRFLAGYDGSWPQAVAAQVGADVVEIHVMELDQSEAYTPYHYALRVLVNGQELYPPRGWETVRERGYVPLPGGGALLVEQFAAYGGSAFWRVDPISVLVVWPEDGPGQGYGVRMSAPDVTAADMPIAEIEIIRPETHAGQERGLLGNNDGDPTNDFIRRNGQVLGQDTPLNWTTLYALFGGDWLARSHECLFRNGCQSASFPTSATILSPEQRLLGEAACRELTGYYREACIIDVGLTGSPELVQAYYANTDDLNFMADRIVYPGVDVAVFALDRGPREQLAEPQASGLAYVQQFNVRRVTGEGSYLLRVRPPAGASARLADEAADDIYTDDMASEVEVLCGEPDPEWHRFEELQMPSAGALQLWSVDVLTGGARDLLGEISLTCVTADSNRVLAAGSEHSHAIDGRGVLFGWGSNQEGQVGDGQVGWNADRSRPVSVDVGASEAISVMLVANGGAHSIAIDEHGQLWAWGRNGSGQLGDGSTTRRSTPARVLFDETEEFGFITAAAGASHSLALDLAGRLWSWGENGSGQLGDGSSTARLAPVAVEFDEAEGLQITAVAAGDGHSLALDSSGRVWAWGDNGRGQLGDGTTTPRFEPTPVSFSGLEDGRIIAIAAGQLHSLALDDSGRLWSWGSNNSRQLGDGTTTDRTTPVQVNSDPLAGAQIIALSAGSQHNLALDVTGRLWAWGANSTGQLGVGHTAEVGGLVAVDLAVLEESQPVAFVSGRNHNLVLDSQDRLWSWGLNGYGQVGDGSNATRSVPVLIGALEGRGAVTFTISPEPIRVVQGQERGVAIAAASLSNPLIRPLRFGLSGQGLSFADGASYISVPADSRIETEVLVTGAAVCSSVGELPVNLAVRGEAGNLFGSGYATVSCVPDIRYSVDVGEDSSQVHISSAADDAYRLRFTGGPDVTIGGEPTWEGSVCPGCQISIETDAVCTETVGRHLGHLDIYDLTGQLIDSRSVSCVSRRLMAPGTHHSLVYDRHGYLSAWGSNGGGELGIGETSWRRETPALTDLTELGDTGIVTLAAGIGSSYAIDDSGRLWAWGYNYSGQLGVGDDIERRRPEQVGDRVWTDVSAGGEHALALDQSGRLWAWGDNTFGQLGDGSTTARHTPVVVDLSRLSGAKVVSFAAGEEHSVLLDEIGRVWAWGNNETGRLGNGTTTSSTTPVAVDLQPLGGADVIALSLDSEGSFTLVLDSEGRVWTWGENWHGSLGDGTTVPSPRPVQVDLSPLNGATVEAVEAGAYHAILLDNQGRVWAWGSNYYWQLGNGTGDDSGVPVLVDLEALGDSPVVDIAAGSSHNFLLDGNDRLWAWGRVAGSGSGSASRQELFLMGQLSGEVSAEIEPSAEPLRLPLGRSGSLAGANIRFDNPLLRPITVDSRDSSFHFLGAEDGLLVEGNSLTEAKLAANGPAVCTVVGDYMVEFTVLDDSGRFVFSDETPIHCFPDITHVAGSVDGTLQLTLRNAVDEAYTVRFLSADDAGLDGESPWETTVCGGCTEALDLSGAACPQAGTLNLGQLEIIGADGTLIQTRNVAVHASQCGAFQSYGAGSSWSYQLTDAGELWTWGSSRDGQLGNGSSQHRSSPALVDLTALGEARMTRIGVGQAHAIALDEENRLWAWGRNTHGQLGDGTTTHRHAPVAVDLSPLGEARVVSTTGGYMHSLALDDQGRLWAWGYNSRGQLGDGTQEDRSIPVAVDLSPLGAARVVTMAAGESYSMALDDHGRVWVWGWNWHGVAGDGSADHDDIRLAPTPVDLLPMGEAQVVSIAAAARFNLALDDQGRLWSWGSNYYGTSGNGTTVDSSTPIAVDLTPLGGEHFVAMSAMHNHVVALDSRGRVWAWGRNAGGSVGDGTTDERIVPTETDLAALGGVPAVSVAAGSHSLAADEEGRLWAWGFNTEGALGDGTMENRQRPVRVNPRTSAVTAQIELERDDAFRIVEGSERQVQIGTATFFNPRNEGVYIVSDTAAVSLGGGGGEVYLPASVDAHRITLFAAGAQACSEAGELVVPFDVLETDGTLIASHALPVQCLSAVRHGYAQADGKVQVNVSNPANSHYGLRFVGADGVTVDGGGVWEQDLCVGCDLTIATDVACASLANRHLGTLEILNGAGDVVESRELACIERQTLAANGHHNLALDDRDRVWVWGGTDACEGGGDVFAYASQGVAEQHIHSVPSEMSRDGWGDAQVATLAAGGTSGLRLIAWGACGHCRPMTVFILQPSTSRATTIHTACRNPSIWRRLRMLGWSHWQRVASTDYF</sequence>
<proteinExistence type="predicted"/>
<dbReference type="PROSITE" id="PS00626">
    <property type="entry name" value="RCC1_2"/>
    <property type="match status" value="5"/>
</dbReference>
<dbReference type="EMBL" id="NFZW01000020">
    <property type="protein sequence ID" value="RFA33548.1"/>
    <property type="molecule type" value="Genomic_DNA"/>
</dbReference>
<keyword evidence="5" id="KW-1185">Reference proteome</keyword>
<feature type="region of interest" description="Disordered" evidence="2">
    <location>
        <begin position="578"/>
        <end position="612"/>
    </location>
</feature>
<dbReference type="PROSITE" id="PS51233">
    <property type="entry name" value="VWFD"/>
    <property type="match status" value="1"/>
</dbReference>
<dbReference type="InterPro" id="IPR001846">
    <property type="entry name" value="VWF_type-D"/>
</dbReference>
<gene>
    <name evidence="4" type="ORF">CAL65_16970</name>
</gene>
<accession>A0A3E0WL62</accession>
<dbReference type="Pfam" id="PF13540">
    <property type="entry name" value="RCC1_2"/>
    <property type="match status" value="2"/>
</dbReference>
<evidence type="ECO:0000256" key="2">
    <source>
        <dbReference type="SAM" id="MobiDB-lite"/>
    </source>
</evidence>